<evidence type="ECO:0000259" key="3">
    <source>
        <dbReference type="Pfam" id="PF01326"/>
    </source>
</evidence>
<dbReference type="Pfam" id="PF01326">
    <property type="entry name" value="PPDK_N"/>
    <property type="match status" value="1"/>
</dbReference>
<dbReference type="STRING" id="407821.A0A087U0T6"/>
<dbReference type="PANTHER" id="PTHR43615">
    <property type="entry name" value="PHOSPHOENOLPYRUVATE SYNTHASE-RELATED"/>
    <property type="match status" value="1"/>
</dbReference>
<accession>A0A087U0T6</accession>
<name>A0A087U0T6_STEMI</name>
<dbReference type="GO" id="GO:0005524">
    <property type="term" value="F:ATP binding"/>
    <property type="evidence" value="ECO:0007669"/>
    <property type="project" value="InterPro"/>
</dbReference>
<dbReference type="Gene3D" id="3.30.1490.20">
    <property type="entry name" value="ATP-grasp fold, A domain"/>
    <property type="match status" value="1"/>
</dbReference>
<protein>
    <submittedName>
        <fullName evidence="4">Putative phosphoenolpyruvate synthase</fullName>
    </submittedName>
</protein>
<dbReference type="PANTHER" id="PTHR43615:SF1">
    <property type="entry name" value="PPDK_N DOMAIN-CONTAINING PROTEIN"/>
    <property type="match status" value="1"/>
</dbReference>
<dbReference type="SUPFAM" id="SSF52009">
    <property type="entry name" value="Phosphohistidine domain"/>
    <property type="match status" value="1"/>
</dbReference>
<dbReference type="Proteomes" id="UP000054359">
    <property type="component" value="Unassembled WGS sequence"/>
</dbReference>
<dbReference type="InterPro" id="IPR051549">
    <property type="entry name" value="PEP_Utilizing_Enz"/>
</dbReference>
<reference evidence="4 5" key="1">
    <citation type="submission" date="2013-11" db="EMBL/GenBank/DDBJ databases">
        <title>Genome sequencing of Stegodyphus mimosarum.</title>
        <authorList>
            <person name="Bechsgaard J."/>
        </authorList>
    </citation>
    <scope>NUCLEOTIDE SEQUENCE [LARGE SCALE GENOMIC DNA]</scope>
</reference>
<comment type="similarity">
    <text evidence="1">Belongs to the PEP-utilizing enzyme family.</text>
</comment>
<dbReference type="SUPFAM" id="SSF56059">
    <property type="entry name" value="Glutathione synthetase ATP-binding domain-like"/>
    <property type="match status" value="1"/>
</dbReference>
<feature type="non-terminal residue" evidence="4">
    <location>
        <position position="824"/>
    </location>
</feature>
<evidence type="ECO:0000313" key="5">
    <source>
        <dbReference type="Proteomes" id="UP000054359"/>
    </source>
</evidence>
<dbReference type="OMA" id="HRKFEQG"/>
<dbReference type="Pfam" id="PF00391">
    <property type="entry name" value="PEP-utilizers"/>
    <property type="match status" value="1"/>
</dbReference>
<dbReference type="AlphaFoldDB" id="A0A087U0T6"/>
<feature type="domain" description="Pyruvate phosphate dikinase AMP/ATP-binding" evidence="3">
    <location>
        <begin position="5"/>
        <end position="253"/>
    </location>
</feature>
<dbReference type="InterPro" id="IPR008279">
    <property type="entry name" value="PEP-util_enz_mobile_dom"/>
</dbReference>
<dbReference type="InterPro" id="IPR036637">
    <property type="entry name" value="Phosphohistidine_dom_sf"/>
</dbReference>
<evidence type="ECO:0000256" key="1">
    <source>
        <dbReference type="ARBA" id="ARBA00007837"/>
    </source>
</evidence>
<keyword evidence="4" id="KW-0670">Pyruvate</keyword>
<evidence type="ECO:0000313" key="4">
    <source>
        <dbReference type="EMBL" id="KFM70975.1"/>
    </source>
</evidence>
<dbReference type="EMBL" id="KK117620">
    <property type="protein sequence ID" value="KFM70975.1"/>
    <property type="molecule type" value="Genomic_DNA"/>
</dbReference>
<dbReference type="InterPro" id="IPR002192">
    <property type="entry name" value="PPDK_AMP/ATP-bd"/>
</dbReference>
<gene>
    <name evidence="4" type="ORF">X975_09020</name>
</gene>
<dbReference type="OrthoDB" id="6435135at2759"/>
<dbReference type="InterPro" id="IPR013815">
    <property type="entry name" value="ATP_grasp_subdomain_1"/>
</dbReference>
<organism evidence="4 5">
    <name type="scientific">Stegodyphus mimosarum</name>
    <name type="common">African social velvet spider</name>
    <dbReference type="NCBI Taxonomy" id="407821"/>
    <lineage>
        <taxon>Eukaryota</taxon>
        <taxon>Metazoa</taxon>
        <taxon>Ecdysozoa</taxon>
        <taxon>Arthropoda</taxon>
        <taxon>Chelicerata</taxon>
        <taxon>Arachnida</taxon>
        <taxon>Araneae</taxon>
        <taxon>Araneomorphae</taxon>
        <taxon>Entelegynae</taxon>
        <taxon>Eresoidea</taxon>
        <taxon>Eresidae</taxon>
        <taxon>Stegodyphus</taxon>
    </lineage>
</organism>
<sequence length="824" mass="92829">MEGNVKEVCESLRIDIENTEIPKATRETIEVGLKRVFGENFHSLKFAIRSSATGEDTEQMSAAGQMDTFLGVLGINEILRAVKKCWASQFGYVAIQYKRRYGQCLNSPMAVVIQEMVACEVAGVLFTCDPLTGNPAIMIITANYGLGESVVSGSEEPDTIELQRDPEDLLSIKSTNIGAKSRKIIVKDGEGTVIEDVSENEKSNFCLSEDMVMRLGKLGIEIQRYYRSHRDIEWGFCNNQLYVFQSRPVTAGFNETVFEVDHEFDCPLRTENDFFSMANVGEVMPGAMSPLGMDYLCKAFDLVYMKERYTASYVSHYFRSAWVTVYNHMMFNVADVVPELQSENLDFFTRANLTSLFGKAIRDKELSKVCSERYGDKKKEFSLLEMLKLLLMNSNHVRKEQKYYANFRVPVEKFKCSKDLFSHLLSNSSYICNICACHMKISGASSVWNMIILSVLAKANGDFNEDVYRDFASLITTSSDVESADVPSAIQSLAFHISEAISADDFKKMNTEEALNWLQRTSSTAGVKYREFLEKHGHRCLKECDVHSVPWGSEPKSLVKLLQSMAGSVCHDAEKRQTDDTAEVFSQLSVPLGFFSRLLLKFLLPMSRRGVQNREMTKSILVKVVDEWRKAFRHLAKLMVSEGRIPDADILYFMTLQEIKDLLDTRSPKILVRAAQRERRHPILDKYIFPEIMKGIPKPINLVETPIVSTDEHLMMKGVPVSQGVTEGYVRVAITLEEAALLKPKEILVTYSTDIGWTPYFPTLAGVVTELGGLISHGAVVSREYGIPCIAAMYGATRRFQTGNYVRLDGNTGILQKIPPPNDM</sequence>
<evidence type="ECO:0000259" key="2">
    <source>
        <dbReference type="Pfam" id="PF00391"/>
    </source>
</evidence>
<dbReference type="Gene3D" id="3.30.470.20">
    <property type="entry name" value="ATP-grasp fold, B domain"/>
    <property type="match status" value="1"/>
</dbReference>
<dbReference type="GO" id="GO:0016301">
    <property type="term" value="F:kinase activity"/>
    <property type="evidence" value="ECO:0007669"/>
    <property type="project" value="InterPro"/>
</dbReference>
<keyword evidence="5" id="KW-1185">Reference proteome</keyword>
<dbReference type="Gene3D" id="3.50.30.10">
    <property type="entry name" value="Phosphohistidine domain"/>
    <property type="match status" value="1"/>
</dbReference>
<proteinExistence type="inferred from homology"/>
<feature type="domain" description="PEP-utilising enzyme mobile" evidence="2">
    <location>
        <begin position="743"/>
        <end position="813"/>
    </location>
</feature>